<name>A0ABT8YCI8_9SPHN</name>
<sequence>MTEELLLSTIAIELEALIDRLDGVGKGILAIPHMTLALDRLRAELELIEQGDQVVPRTH</sequence>
<protein>
    <submittedName>
        <fullName evidence="1">Uncharacterized protein</fullName>
    </submittedName>
</protein>
<accession>A0ABT8YCI8</accession>
<reference evidence="1" key="1">
    <citation type="submission" date="2023-07" db="EMBL/GenBank/DDBJ databases">
        <authorList>
            <person name="Kim M."/>
        </authorList>
    </citation>
    <scope>NUCLEOTIDE SEQUENCE</scope>
    <source>
        <strain evidence="1">BIUV-7</strain>
    </source>
</reference>
<keyword evidence="2" id="KW-1185">Reference proteome</keyword>
<proteinExistence type="predicted"/>
<evidence type="ECO:0000313" key="1">
    <source>
        <dbReference type="EMBL" id="MDO6415409.1"/>
    </source>
</evidence>
<comment type="caution">
    <text evidence="1">The sequence shown here is derived from an EMBL/GenBank/DDBJ whole genome shotgun (WGS) entry which is preliminary data.</text>
</comment>
<dbReference type="EMBL" id="JAUOTP010000006">
    <property type="protein sequence ID" value="MDO6415409.1"/>
    <property type="molecule type" value="Genomic_DNA"/>
</dbReference>
<evidence type="ECO:0000313" key="2">
    <source>
        <dbReference type="Proteomes" id="UP001169764"/>
    </source>
</evidence>
<dbReference type="Proteomes" id="UP001169764">
    <property type="component" value="Unassembled WGS sequence"/>
</dbReference>
<organism evidence="1 2">
    <name type="scientific">Sphingomonas natans</name>
    <dbReference type="NCBI Taxonomy" id="3063330"/>
    <lineage>
        <taxon>Bacteria</taxon>
        <taxon>Pseudomonadati</taxon>
        <taxon>Pseudomonadota</taxon>
        <taxon>Alphaproteobacteria</taxon>
        <taxon>Sphingomonadales</taxon>
        <taxon>Sphingomonadaceae</taxon>
        <taxon>Sphingomonas</taxon>
    </lineage>
</organism>
<dbReference type="RefSeq" id="WP_303543427.1">
    <property type="nucleotide sequence ID" value="NZ_JAUOTP010000006.1"/>
</dbReference>
<gene>
    <name evidence="1" type="ORF">Q4F19_13535</name>
</gene>